<evidence type="ECO:0000259" key="3">
    <source>
        <dbReference type="Pfam" id="PF11258"/>
    </source>
</evidence>
<organism evidence="5 6">
    <name type="scientific">Exobacillus caeni</name>
    <dbReference type="NCBI Taxonomy" id="2574798"/>
    <lineage>
        <taxon>Bacteria</taxon>
        <taxon>Bacillati</taxon>
        <taxon>Bacillota</taxon>
        <taxon>Bacilli</taxon>
        <taxon>Bacillales</taxon>
        <taxon>Guptibacillaceae</taxon>
        <taxon>Exobacillus</taxon>
    </lineage>
</organism>
<dbReference type="RefSeq" id="WP_138129640.1">
    <property type="nucleotide sequence ID" value="NZ_SWLG01000034.1"/>
</dbReference>
<feature type="region of interest" description="Disordered" evidence="1">
    <location>
        <begin position="28"/>
        <end position="69"/>
    </location>
</feature>
<evidence type="ECO:0000313" key="5">
    <source>
        <dbReference type="EMBL" id="TLS34979.1"/>
    </source>
</evidence>
<evidence type="ECO:0000313" key="6">
    <source>
        <dbReference type="Proteomes" id="UP000308230"/>
    </source>
</evidence>
<evidence type="ECO:0000259" key="4">
    <source>
        <dbReference type="Pfam" id="PF17479"/>
    </source>
</evidence>
<gene>
    <name evidence="5" type="ORF">FCL54_22995</name>
</gene>
<dbReference type="AlphaFoldDB" id="A0A5R9EWG2"/>
<comment type="caution">
    <text evidence="5">The sequence shown here is derived from an EMBL/GenBank/DDBJ whole genome shotgun (WGS) entry which is preliminary data.</text>
</comment>
<dbReference type="OrthoDB" id="9779102at2"/>
<feature type="domain" description="DUF3048" evidence="4">
    <location>
        <begin position="234"/>
        <end position="342"/>
    </location>
</feature>
<dbReference type="InterPro" id="IPR021416">
    <property type="entry name" value="DUF3048_N"/>
</dbReference>
<proteinExistence type="predicted"/>
<feature type="signal peptide" evidence="2">
    <location>
        <begin position="1"/>
        <end position="23"/>
    </location>
</feature>
<dbReference type="InterPro" id="IPR035328">
    <property type="entry name" value="DUF3048_C"/>
</dbReference>
<keyword evidence="2" id="KW-0732">Signal</keyword>
<reference evidence="5 6" key="1">
    <citation type="submission" date="2019-04" db="EMBL/GenBank/DDBJ databases">
        <title>Bacillus caeni sp. nov., a bacterium isolated from mangrove sediment.</title>
        <authorList>
            <person name="Huang H."/>
            <person name="Mo K."/>
            <person name="Hu Y."/>
        </authorList>
    </citation>
    <scope>NUCLEOTIDE SEQUENCE [LARGE SCALE GENOMIC DNA]</scope>
    <source>
        <strain evidence="5 6">HB172195</strain>
    </source>
</reference>
<evidence type="ECO:0000256" key="2">
    <source>
        <dbReference type="SAM" id="SignalP"/>
    </source>
</evidence>
<dbReference type="InterPro" id="IPR023158">
    <property type="entry name" value="YerB-like_sf"/>
</dbReference>
<dbReference type="SUPFAM" id="SSF159774">
    <property type="entry name" value="YerB-like"/>
    <property type="match status" value="1"/>
</dbReference>
<evidence type="ECO:0000256" key="1">
    <source>
        <dbReference type="SAM" id="MobiDB-lite"/>
    </source>
</evidence>
<sequence>MGDIKLKLLPLFLCLLLAVGLTACTDNDKEESANKETKAKDKIENYSGKEQNDSVPEEETEGKNIFPLTGKATDEDVDQRVVSVMVNNHPKARPQSGLHEADIVYEVLVEGDITRFLALFQSEQPDVIGPVRSARDYFIRLNNGYKGLYIAHGWSPEAKEILNSGSVDNLNGMVYDGTLFKRASFRKAPHNSYISFQNIKKGAEKRGYSLNDEIEPLAFKKQDNINGDPAAQINVAYNDTFNNVLYKYNEEDKQYLRFVDGEQTIDRETETPITVDNLFVVEAPHHIIDDYGRRDIDFSSGGQAYLMQHGVKREVQWKNEDGRIIPVANGEKVNLLPGHTWINVVPDLNKYVTVE</sequence>
<dbReference type="Pfam" id="PF11258">
    <property type="entry name" value="DUF3048"/>
    <property type="match status" value="1"/>
</dbReference>
<dbReference type="PROSITE" id="PS51257">
    <property type="entry name" value="PROKAR_LIPOPROTEIN"/>
    <property type="match status" value="1"/>
</dbReference>
<protein>
    <submittedName>
        <fullName evidence="5">DUF3048 domain-containing protein</fullName>
    </submittedName>
</protein>
<dbReference type="Gene3D" id="3.50.90.10">
    <property type="entry name" value="YerB-like"/>
    <property type="match status" value="1"/>
</dbReference>
<feature type="domain" description="DUF3048" evidence="3">
    <location>
        <begin position="68"/>
        <end position="209"/>
    </location>
</feature>
<dbReference type="Pfam" id="PF17479">
    <property type="entry name" value="DUF3048_C"/>
    <property type="match status" value="1"/>
</dbReference>
<name>A0A5R9EWG2_9BACL</name>
<feature type="compositionally biased region" description="Basic and acidic residues" evidence="1">
    <location>
        <begin position="28"/>
        <end position="44"/>
    </location>
</feature>
<feature type="chain" id="PRO_5039480467" evidence="2">
    <location>
        <begin position="24"/>
        <end position="355"/>
    </location>
</feature>
<accession>A0A5R9EWG2</accession>
<dbReference type="EMBL" id="SWLG01000034">
    <property type="protein sequence ID" value="TLS34979.1"/>
    <property type="molecule type" value="Genomic_DNA"/>
</dbReference>
<keyword evidence="6" id="KW-1185">Reference proteome</keyword>
<dbReference type="Proteomes" id="UP000308230">
    <property type="component" value="Unassembled WGS sequence"/>
</dbReference>